<evidence type="ECO:0000313" key="3">
    <source>
        <dbReference type="EMBL" id="MFF0546278.1"/>
    </source>
</evidence>
<dbReference type="RefSeq" id="WP_387702669.1">
    <property type="nucleotide sequence ID" value="NZ_JBIAMX010000020.1"/>
</dbReference>
<evidence type="ECO:0000313" key="4">
    <source>
        <dbReference type="Proteomes" id="UP001601444"/>
    </source>
</evidence>
<accession>A0ABW6PVA2</accession>
<comment type="caution">
    <text evidence="3">The sequence shown here is derived from an EMBL/GenBank/DDBJ whole genome shotgun (WGS) entry which is preliminary data.</text>
</comment>
<dbReference type="PANTHER" id="PTHR35176:SF6">
    <property type="entry name" value="HEME OXYGENASE HI_0854-RELATED"/>
    <property type="match status" value="1"/>
</dbReference>
<dbReference type="InterPro" id="IPR011576">
    <property type="entry name" value="Pyridox_Oxase_N"/>
</dbReference>
<evidence type="ECO:0000259" key="2">
    <source>
        <dbReference type="Pfam" id="PF01243"/>
    </source>
</evidence>
<sequence>MGANQRKQIVMSDEEIARFLETSRIATLATLGREGVAHLTAMWFALLDGEIWFETKAKSQKAVNLRRDPRVTVLVEAGDTYDQLRGVSMEGRAEIVEDPERLFAVGVSVWERYTGPCTPEMRPFVEQMLHKRVAVRVVPERIRTWDHRKLGLPAMPLGGTTADGSPS</sequence>
<reference evidence="3 4" key="1">
    <citation type="submission" date="2024-10" db="EMBL/GenBank/DDBJ databases">
        <title>The Natural Products Discovery Center: Release of the First 8490 Sequenced Strains for Exploring Actinobacteria Biosynthetic Diversity.</title>
        <authorList>
            <person name="Kalkreuter E."/>
            <person name="Kautsar S.A."/>
            <person name="Yang D."/>
            <person name="Bader C.D."/>
            <person name="Teijaro C.N."/>
            <person name="Fluegel L."/>
            <person name="Davis C.M."/>
            <person name="Simpson J.R."/>
            <person name="Lauterbach L."/>
            <person name="Steele A.D."/>
            <person name="Gui C."/>
            <person name="Meng S."/>
            <person name="Li G."/>
            <person name="Viehrig K."/>
            <person name="Ye F."/>
            <person name="Su P."/>
            <person name="Kiefer A.F."/>
            <person name="Nichols A."/>
            <person name="Cepeda A.J."/>
            <person name="Yan W."/>
            <person name="Fan B."/>
            <person name="Jiang Y."/>
            <person name="Adhikari A."/>
            <person name="Zheng C.-J."/>
            <person name="Schuster L."/>
            <person name="Cowan T.M."/>
            <person name="Smanski M.J."/>
            <person name="Chevrette M.G."/>
            <person name="De Carvalho L.P.S."/>
            <person name="Shen B."/>
        </authorList>
    </citation>
    <scope>NUCLEOTIDE SEQUENCE [LARGE SCALE GENOMIC DNA]</scope>
    <source>
        <strain evidence="3 4">NPDC004045</strain>
    </source>
</reference>
<dbReference type="Proteomes" id="UP001601444">
    <property type="component" value="Unassembled WGS sequence"/>
</dbReference>
<name>A0ABW6PVA2_9NOCA</name>
<dbReference type="InterPro" id="IPR052019">
    <property type="entry name" value="F420H2_bilvrd_red/Heme_oxyg"/>
</dbReference>
<proteinExistence type="predicted"/>
<keyword evidence="4" id="KW-1185">Reference proteome</keyword>
<feature type="domain" description="Pyridoxamine 5'-phosphate oxidase N-terminal" evidence="2">
    <location>
        <begin position="13"/>
        <end position="145"/>
    </location>
</feature>
<dbReference type="PANTHER" id="PTHR35176">
    <property type="entry name" value="HEME OXYGENASE HI_0854-RELATED"/>
    <property type="match status" value="1"/>
</dbReference>
<dbReference type="EMBL" id="JBIAMX010000020">
    <property type="protein sequence ID" value="MFF0546278.1"/>
    <property type="molecule type" value="Genomic_DNA"/>
</dbReference>
<dbReference type="Pfam" id="PF01243">
    <property type="entry name" value="PNPOx_N"/>
    <property type="match status" value="1"/>
</dbReference>
<dbReference type="Gene3D" id="2.30.110.10">
    <property type="entry name" value="Electron Transport, Fmn-binding Protein, Chain A"/>
    <property type="match status" value="1"/>
</dbReference>
<dbReference type="InterPro" id="IPR012349">
    <property type="entry name" value="Split_barrel_FMN-bd"/>
</dbReference>
<dbReference type="SUPFAM" id="SSF50475">
    <property type="entry name" value="FMN-binding split barrel"/>
    <property type="match status" value="1"/>
</dbReference>
<keyword evidence="1" id="KW-0560">Oxidoreductase</keyword>
<evidence type="ECO:0000256" key="1">
    <source>
        <dbReference type="ARBA" id="ARBA00023002"/>
    </source>
</evidence>
<organism evidence="3 4">
    <name type="scientific">Nocardia thailandica</name>
    <dbReference type="NCBI Taxonomy" id="257275"/>
    <lineage>
        <taxon>Bacteria</taxon>
        <taxon>Bacillati</taxon>
        <taxon>Actinomycetota</taxon>
        <taxon>Actinomycetes</taxon>
        <taxon>Mycobacteriales</taxon>
        <taxon>Nocardiaceae</taxon>
        <taxon>Nocardia</taxon>
    </lineage>
</organism>
<gene>
    <name evidence="3" type="ORF">ACFYTF_25930</name>
</gene>
<dbReference type="InterPro" id="IPR019920">
    <property type="entry name" value="F420-binding_dom_put"/>
</dbReference>
<dbReference type="NCBIfam" id="TIGR03618">
    <property type="entry name" value="Rv1155_F420"/>
    <property type="match status" value="1"/>
</dbReference>
<protein>
    <submittedName>
        <fullName evidence="3">Pyridoxamine 5'-phosphate oxidase family protein</fullName>
    </submittedName>
</protein>